<dbReference type="Proteomes" id="UP001165085">
    <property type="component" value="Unassembled WGS sequence"/>
</dbReference>
<keyword evidence="3" id="KW-1185">Reference proteome</keyword>
<dbReference type="EMBL" id="BRXY01000343">
    <property type="protein sequence ID" value="GMH88473.1"/>
    <property type="molecule type" value="Genomic_DNA"/>
</dbReference>
<evidence type="ECO:0000256" key="1">
    <source>
        <dbReference type="SAM" id="MobiDB-lite"/>
    </source>
</evidence>
<dbReference type="SUPFAM" id="SSF46589">
    <property type="entry name" value="tRNA-binding arm"/>
    <property type="match status" value="1"/>
</dbReference>
<organism evidence="2 3">
    <name type="scientific">Triparma strigata</name>
    <dbReference type="NCBI Taxonomy" id="1606541"/>
    <lineage>
        <taxon>Eukaryota</taxon>
        <taxon>Sar</taxon>
        <taxon>Stramenopiles</taxon>
        <taxon>Ochrophyta</taxon>
        <taxon>Bolidophyceae</taxon>
        <taxon>Parmales</taxon>
        <taxon>Triparmaceae</taxon>
        <taxon>Triparma</taxon>
    </lineage>
</organism>
<dbReference type="Gene3D" id="3.30.930.10">
    <property type="entry name" value="Bira Bifunctional Protein, Domain 2"/>
    <property type="match status" value="1"/>
</dbReference>
<dbReference type="Gene3D" id="1.10.287.40">
    <property type="entry name" value="Serine-tRNA synthetase, tRNA binding domain"/>
    <property type="match status" value="1"/>
</dbReference>
<dbReference type="AlphaFoldDB" id="A0A9W7ER40"/>
<dbReference type="InterPro" id="IPR042103">
    <property type="entry name" value="SerRS_1_N_sf"/>
</dbReference>
<dbReference type="GO" id="GO:0006434">
    <property type="term" value="P:seryl-tRNA aminoacylation"/>
    <property type="evidence" value="ECO:0007669"/>
    <property type="project" value="InterPro"/>
</dbReference>
<accession>A0A9W7ER40</accession>
<evidence type="ECO:0000313" key="2">
    <source>
        <dbReference type="EMBL" id="GMH88473.1"/>
    </source>
</evidence>
<dbReference type="InterPro" id="IPR002317">
    <property type="entry name" value="Ser-tRNA-ligase_type_1"/>
</dbReference>
<dbReference type="InterPro" id="IPR045864">
    <property type="entry name" value="aa-tRNA-synth_II/BPL/LPL"/>
</dbReference>
<dbReference type="GO" id="GO:0005524">
    <property type="term" value="F:ATP binding"/>
    <property type="evidence" value="ECO:0007669"/>
    <property type="project" value="InterPro"/>
</dbReference>
<protein>
    <submittedName>
        <fullName evidence="2">Uncharacterized protein</fullName>
    </submittedName>
</protein>
<dbReference type="PANTHER" id="PTHR11778">
    <property type="entry name" value="SERYL-TRNA SYNTHETASE"/>
    <property type="match status" value="1"/>
</dbReference>
<proteinExistence type="predicted"/>
<name>A0A9W7ER40_9STRA</name>
<comment type="caution">
    <text evidence="2">The sequence shown here is derived from an EMBL/GenBank/DDBJ whole genome shotgun (WGS) entry which is preliminary data.</text>
</comment>
<dbReference type="GO" id="GO:0004828">
    <property type="term" value="F:serine-tRNA ligase activity"/>
    <property type="evidence" value="ECO:0007669"/>
    <property type="project" value="InterPro"/>
</dbReference>
<dbReference type="OrthoDB" id="202821at2759"/>
<dbReference type="SUPFAM" id="SSF55681">
    <property type="entry name" value="Class II aaRS and biotin synthetases"/>
    <property type="match status" value="1"/>
</dbReference>
<sequence>MPVDLNYLRSHKGGDPAPYKNSFALRRLAPSSSSSSSSSPNDLSSPIPALLELDVAYREMSSANNTLRSKRAILQKDVAATKKAGGMPPPDKLQDLKNQSKQIAQHDKQLNAIKVDLVTLTAKVPNVVDEMSLSLSLCSPAPDPKPASSHLPLATQLITHPDDSVHSYVTTYMNQINGFSLAPSDPPLLRQQKNSWVAEKTLPCRFCTTTPQSKPNPDPNSLNTTLVLLSLTANNLGESRKEYHRTIDLLLTLLSSLSMKGRALPFPPADMDMYAVAEADLEVFSPSSNKYVKVGRVSNFTDFYSREFEIRAGVKKMIQINKNYCHSIHSFLDLTEAKNISSAKNICSSPPPPLALVLHELDKFFLVNSYVSKSYEPNDDDVALRKELSEAGLHSDDYMKWTNLRRWGNAVAEIR</sequence>
<gene>
    <name evidence="2" type="ORF">TrST_g3934</name>
</gene>
<feature type="region of interest" description="Disordered" evidence="1">
    <location>
        <begin position="1"/>
        <end position="21"/>
    </location>
</feature>
<evidence type="ECO:0000313" key="3">
    <source>
        <dbReference type="Proteomes" id="UP001165085"/>
    </source>
</evidence>
<dbReference type="InterPro" id="IPR010978">
    <property type="entry name" value="tRNA-bd_arm"/>
</dbReference>
<reference evidence="3" key="1">
    <citation type="journal article" date="2023" name="Commun. Biol.">
        <title>Genome analysis of Parmales, the sister group of diatoms, reveals the evolutionary specialization of diatoms from phago-mixotrophs to photoautotrophs.</title>
        <authorList>
            <person name="Ban H."/>
            <person name="Sato S."/>
            <person name="Yoshikawa S."/>
            <person name="Yamada K."/>
            <person name="Nakamura Y."/>
            <person name="Ichinomiya M."/>
            <person name="Sato N."/>
            <person name="Blanc-Mathieu R."/>
            <person name="Endo H."/>
            <person name="Kuwata A."/>
            <person name="Ogata H."/>
        </authorList>
    </citation>
    <scope>NUCLEOTIDE SEQUENCE [LARGE SCALE GENOMIC DNA]</scope>
    <source>
        <strain evidence="3">NIES 3701</strain>
    </source>
</reference>